<protein>
    <submittedName>
        <fullName evidence="4">Pentatricopeptide repeat</fullName>
    </submittedName>
</protein>
<dbReference type="PROSITE" id="PS51375">
    <property type="entry name" value="PPR"/>
    <property type="match status" value="3"/>
</dbReference>
<evidence type="ECO:0000313" key="4">
    <source>
        <dbReference type="EMBL" id="PON68182.1"/>
    </source>
</evidence>
<comment type="similarity">
    <text evidence="1">Belongs to the PPR family. P subfamily.</text>
</comment>
<evidence type="ECO:0000256" key="3">
    <source>
        <dbReference type="PROSITE-ProRule" id="PRU00708"/>
    </source>
</evidence>
<keyword evidence="5" id="KW-1185">Reference proteome</keyword>
<feature type="repeat" description="PPR" evidence="3">
    <location>
        <begin position="44"/>
        <end position="78"/>
    </location>
</feature>
<reference evidence="5" key="1">
    <citation type="submission" date="2016-06" db="EMBL/GenBank/DDBJ databases">
        <title>Parallel loss of symbiosis genes in relatives of nitrogen-fixing non-legume Parasponia.</title>
        <authorList>
            <person name="Van Velzen R."/>
            <person name="Holmer R."/>
            <person name="Bu F."/>
            <person name="Rutten L."/>
            <person name="Van Zeijl A."/>
            <person name="Liu W."/>
            <person name="Santuari L."/>
            <person name="Cao Q."/>
            <person name="Sharma T."/>
            <person name="Shen D."/>
            <person name="Roswanjaya Y."/>
            <person name="Wardhani T."/>
            <person name="Kalhor M.S."/>
            <person name="Jansen J."/>
            <person name="Van den Hoogen J."/>
            <person name="Gungor B."/>
            <person name="Hartog M."/>
            <person name="Hontelez J."/>
            <person name="Verver J."/>
            <person name="Yang W.-C."/>
            <person name="Schijlen E."/>
            <person name="Repin R."/>
            <person name="Schilthuizen M."/>
            <person name="Schranz E."/>
            <person name="Heidstra R."/>
            <person name="Miyata K."/>
            <person name="Fedorova E."/>
            <person name="Kohlen W."/>
            <person name="Bisseling T."/>
            <person name="Smit S."/>
            <person name="Geurts R."/>
        </authorList>
    </citation>
    <scope>NUCLEOTIDE SEQUENCE [LARGE SCALE GENOMIC DNA]</scope>
    <source>
        <strain evidence="5">cv. WU1-14</strain>
    </source>
</reference>
<name>A0A2P5D4F5_PARAD</name>
<dbReference type="InterPro" id="IPR011990">
    <property type="entry name" value="TPR-like_helical_dom_sf"/>
</dbReference>
<dbReference type="Proteomes" id="UP000237105">
    <property type="component" value="Unassembled WGS sequence"/>
</dbReference>
<comment type="caution">
    <text evidence="4">The sequence shown here is derived from an EMBL/GenBank/DDBJ whole genome shotgun (WGS) entry which is preliminary data.</text>
</comment>
<dbReference type="PANTHER" id="PTHR46128:SF211">
    <property type="entry name" value="PENTACOTRIPEPTIDE-REPEAT REGION OF PRORP DOMAIN-CONTAINING PROTEIN"/>
    <property type="match status" value="1"/>
</dbReference>
<dbReference type="Gene3D" id="1.25.40.10">
    <property type="entry name" value="Tetratricopeptide repeat domain"/>
    <property type="match status" value="2"/>
</dbReference>
<dbReference type="NCBIfam" id="TIGR00756">
    <property type="entry name" value="PPR"/>
    <property type="match status" value="3"/>
</dbReference>
<sequence>MQDKAIPPDVITFNILIDAFVKEGRMEEVLAVFGQMTRRDVRPNVVTYGSLLNGWCQLGHLEEAEKIFDMMVKQEMCPNTIISNLLLDSHFDKRLMEKSQNLFDPIVQHWKVLDIISYSTLIKGYCLLGEMDKAEKTFGKIEAKGVLPNFITYYTIIKGYIKVKRNYVALELLKDMIQKVFCNYVLGISAVPQFVFARLKAGQTIDLTLDVIFAIPRTGHAFDHNPWILLVTIIPNPRVGKEWYVEKTIKRATSCQPNTFESKENQIARSALLRLLYLLVVLES</sequence>
<feature type="repeat" description="PPR" evidence="3">
    <location>
        <begin position="9"/>
        <end position="43"/>
    </location>
</feature>
<gene>
    <name evidence="4" type="ORF">PanWU01x14_097420</name>
</gene>
<proteinExistence type="inferred from homology"/>
<keyword evidence="2" id="KW-0677">Repeat</keyword>
<dbReference type="InterPro" id="IPR002885">
    <property type="entry name" value="PPR_rpt"/>
</dbReference>
<dbReference type="InterPro" id="IPR050872">
    <property type="entry name" value="PPR_P_subfamily"/>
</dbReference>
<dbReference type="AlphaFoldDB" id="A0A2P5D4F5"/>
<evidence type="ECO:0000313" key="5">
    <source>
        <dbReference type="Proteomes" id="UP000237105"/>
    </source>
</evidence>
<accession>A0A2P5D4F5</accession>
<organism evidence="4 5">
    <name type="scientific">Parasponia andersonii</name>
    <name type="common">Sponia andersonii</name>
    <dbReference type="NCBI Taxonomy" id="3476"/>
    <lineage>
        <taxon>Eukaryota</taxon>
        <taxon>Viridiplantae</taxon>
        <taxon>Streptophyta</taxon>
        <taxon>Embryophyta</taxon>
        <taxon>Tracheophyta</taxon>
        <taxon>Spermatophyta</taxon>
        <taxon>Magnoliopsida</taxon>
        <taxon>eudicotyledons</taxon>
        <taxon>Gunneridae</taxon>
        <taxon>Pentapetalae</taxon>
        <taxon>rosids</taxon>
        <taxon>fabids</taxon>
        <taxon>Rosales</taxon>
        <taxon>Cannabaceae</taxon>
        <taxon>Parasponia</taxon>
    </lineage>
</organism>
<dbReference type="EMBL" id="JXTB01000065">
    <property type="protein sequence ID" value="PON68182.1"/>
    <property type="molecule type" value="Genomic_DNA"/>
</dbReference>
<feature type="repeat" description="PPR" evidence="3">
    <location>
        <begin position="114"/>
        <end position="148"/>
    </location>
</feature>
<evidence type="ECO:0000256" key="1">
    <source>
        <dbReference type="ARBA" id="ARBA00007626"/>
    </source>
</evidence>
<evidence type="ECO:0000256" key="2">
    <source>
        <dbReference type="ARBA" id="ARBA00022737"/>
    </source>
</evidence>
<dbReference type="Pfam" id="PF13041">
    <property type="entry name" value="PPR_2"/>
    <property type="match status" value="2"/>
</dbReference>
<dbReference type="PANTHER" id="PTHR46128">
    <property type="entry name" value="MITOCHONDRIAL GROUP I INTRON SPLICING FACTOR CCM1"/>
    <property type="match status" value="1"/>
</dbReference>
<dbReference type="OrthoDB" id="1935909at2759"/>